<sequence>NNNNNNNRNRGSSKSNDNKETSTNGKALRKHGRLYALQSSTQSSAPQGRDATVESFREDDEAKWNERPSSVNVSAESAPIQEPNNALMYNSNDSITLPSLIRTM</sequence>
<reference evidence="2" key="1">
    <citation type="journal article" date="2014" name="PLoS ONE">
        <title>Transcriptome-Based Identification of ABC Transporters in the Western Tarnished Plant Bug Lygus hesperus.</title>
        <authorList>
            <person name="Hull J.J."/>
            <person name="Chaney K."/>
            <person name="Geib S.M."/>
            <person name="Fabrick J.A."/>
            <person name="Brent C.S."/>
            <person name="Walsh D."/>
            <person name="Lavine L.C."/>
        </authorList>
    </citation>
    <scope>NUCLEOTIDE SEQUENCE</scope>
</reference>
<feature type="compositionally biased region" description="Low complexity" evidence="1">
    <location>
        <begin position="1"/>
        <end position="10"/>
    </location>
</feature>
<dbReference type="EMBL" id="GDHC01009377">
    <property type="protein sequence ID" value="JAQ09252.1"/>
    <property type="molecule type" value="Transcribed_RNA"/>
</dbReference>
<dbReference type="AlphaFoldDB" id="A0A0A9YY58"/>
<protein>
    <submittedName>
        <fullName evidence="2">Uncharacterized protein</fullName>
    </submittedName>
</protein>
<feature type="compositionally biased region" description="Polar residues" evidence="1">
    <location>
        <begin position="82"/>
        <end position="97"/>
    </location>
</feature>
<feature type="compositionally biased region" description="Polar residues" evidence="1">
    <location>
        <begin position="37"/>
        <end position="46"/>
    </location>
</feature>
<feature type="non-terminal residue" evidence="2">
    <location>
        <position position="1"/>
    </location>
</feature>
<feature type="region of interest" description="Disordered" evidence="1">
    <location>
        <begin position="1"/>
        <end position="104"/>
    </location>
</feature>
<dbReference type="EMBL" id="GBHO01006505">
    <property type="protein sequence ID" value="JAG37099.1"/>
    <property type="molecule type" value="Transcribed_RNA"/>
</dbReference>
<organism evidence="2">
    <name type="scientific">Lygus hesperus</name>
    <name type="common">Western plant bug</name>
    <dbReference type="NCBI Taxonomy" id="30085"/>
    <lineage>
        <taxon>Eukaryota</taxon>
        <taxon>Metazoa</taxon>
        <taxon>Ecdysozoa</taxon>
        <taxon>Arthropoda</taxon>
        <taxon>Hexapoda</taxon>
        <taxon>Insecta</taxon>
        <taxon>Pterygota</taxon>
        <taxon>Neoptera</taxon>
        <taxon>Paraneoptera</taxon>
        <taxon>Hemiptera</taxon>
        <taxon>Heteroptera</taxon>
        <taxon>Panheteroptera</taxon>
        <taxon>Cimicomorpha</taxon>
        <taxon>Miridae</taxon>
        <taxon>Mirini</taxon>
        <taxon>Lygus</taxon>
    </lineage>
</organism>
<evidence type="ECO:0000256" key="1">
    <source>
        <dbReference type="SAM" id="MobiDB-lite"/>
    </source>
</evidence>
<proteinExistence type="predicted"/>
<feature type="compositionally biased region" description="Basic and acidic residues" evidence="1">
    <location>
        <begin position="51"/>
        <end position="66"/>
    </location>
</feature>
<reference evidence="2" key="2">
    <citation type="submission" date="2014-07" db="EMBL/GenBank/DDBJ databases">
        <authorList>
            <person name="Hull J."/>
        </authorList>
    </citation>
    <scope>NUCLEOTIDE SEQUENCE</scope>
</reference>
<evidence type="ECO:0000313" key="2">
    <source>
        <dbReference type="EMBL" id="JAG37099.1"/>
    </source>
</evidence>
<gene>
    <name evidence="2" type="ORF">CM83_11053</name>
    <name evidence="3" type="ORF">g.99492</name>
</gene>
<name>A0A0A9YY58_LYGHE</name>
<accession>A0A0A9YY58</accession>
<reference evidence="3" key="3">
    <citation type="journal article" date="2016" name="Gigascience">
        <title>De novo construction of an expanded transcriptome assembly for the western tarnished plant bug, Lygus hesperus.</title>
        <authorList>
            <person name="Tassone E.E."/>
            <person name="Geib S.M."/>
            <person name="Hall B."/>
            <person name="Fabrick J.A."/>
            <person name="Brent C.S."/>
            <person name="Hull J.J."/>
        </authorList>
    </citation>
    <scope>NUCLEOTIDE SEQUENCE</scope>
</reference>
<evidence type="ECO:0000313" key="3">
    <source>
        <dbReference type="EMBL" id="JAQ09252.1"/>
    </source>
</evidence>